<dbReference type="InterPro" id="IPR009057">
    <property type="entry name" value="Homeodomain-like_sf"/>
</dbReference>
<dbReference type="GO" id="GO:0043565">
    <property type="term" value="F:sequence-specific DNA binding"/>
    <property type="evidence" value="ECO:0007669"/>
    <property type="project" value="InterPro"/>
</dbReference>
<dbReference type="SUPFAM" id="SSF55781">
    <property type="entry name" value="GAF domain-like"/>
    <property type="match status" value="1"/>
</dbReference>
<dbReference type="AlphaFoldDB" id="A0A7S8FGU5"/>
<dbReference type="PROSITE" id="PS00676">
    <property type="entry name" value="SIGMA54_INTERACT_2"/>
    <property type="match status" value="1"/>
</dbReference>
<dbReference type="InterPro" id="IPR025662">
    <property type="entry name" value="Sigma_54_int_dom_ATP-bd_1"/>
</dbReference>
<feature type="domain" description="Sigma-54 factor interaction" evidence="7">
    <location>
        <begin position="206"/>
        <end position="435"/>
    </location>
</feature>
<dbReference type="FunFam" id="3.40.50.300:FF:000006">
    <property type="entry name" value="DNA-binding transcriptional regulator NtrC"/>
    <property type="match status" value="1"/>
</dbReference>
<keyword evidence="3" id="KW-0805">Transcription regulation</keyword>
<dbReference type="PANTHER" id="PTHR32071">
    <property type="entry name" value="TRANSCRIPTIONAL REGULATORY PROTEIN"/>
    <property type="match status" value="1"/>
</dbReference>
<dbReference type="SMART" id="SM00065">
    <property type="entry name" value="GAF"/>
    <property type="match status" value="1"/>
</dbReference>
<dbReference type="CDD" id="cd00009">
    <property type="entry name" value="AAA"/>
    <property type="match status" value="1"/>
</dbReference>
<evidence type="ECO:0000256" key="1">
    <source>
        <dbReference type="ARBA" id="ARBA00022741"/>
    </source>
</evidence>
<dbReference type="InterPro" id="IPR058031">
    <property type="entry name" value="AAA_lid_NorR"/>
</dbReference>
<keyword evidence="1" id="KW-0547">Nucleotide-binding</keyword>
<dbReference type="Gene3D" id="3.40.50.300">
    <property type="entry name" value="P-loop containing nucleotide triphosphate hydrolases"/>
    <property type="match status" value="1"/>
</dbReference>
<keyword evidence="2" id="KW-0067">ATP-binding</keyword>
<dbReference type="Pfam" id="PF25601">
    <property type="entry name" value="AAA_lid_14"/>
    <property type="match status" value="1"/>
</dbReference>
<keyword evidence="5" id="KW-0010">Activator</keyword>
<dbReference type="Gene3D" id="1.10.10.60">
    <property type="entry name" value="Homeodomain-like"/>
    <property type="match status" value="1"/>
</dbReference>
<dbReference type="FunFam" id="1.10.8.60:FF:000014">
    <property type="entry name" value="DNA-binding transcriptional regulator NtrC"/>
    <property type="match status" value="1"/>
</dbReference>
<dbReference type="InterPro" id="IPR002197">
    <property type="entry name" value="HTH_Fis"/>
</dbReference>
<dbReference type="GO" id="GO:0005524">
    <property type="term" value="F:ATP binding"/>
    <property type="evidence" value="ECO:0007669"/>
    <property type="project" value="UniProtKB-KW"/>
</dbReference>
<dbReference type="InterPro" id="IPR003593">
    <property type="entry name" value="AAA+_ATPase"/>
</dbReference>
<name>A0A7S8FGU5_9BACT</name>
<dbReference type="EMBL" id="CP047423">
    <property type="protein sequence ID" value="QPD05528.1"/>
    <property type="molecule type" value="Genomic_DNA"/>
</dbReference>
<sequence length="513" mass="57307">MEQSSISPCETLAERYQALLEVAQAISSHRDLDKLFRELAQRLPRVVQVNFVALSLYDLDKNTMRLHTIQANVPADLIGGHEAPVEENPAGLVWRTQQPLLVSDLADEVRWPKVTECMKQDGAGSFCFMPLTTAASRLGAMGFLSLEKQAYSETDLEFLQQVANQVAVAVENALAFQEIAELKDKLAKEKLYLEEEIRTEHGFEDIIGESNPLRNVLKQVEVVAPTDSTVLIQGETGTGKELIARAIHRLSSRGQRTFAKLNCAAIPTGLLESELFGHERGAFTGAISQKAGRFELADKGTIFLDEVGEIPLELQSKLLRVLQEQEFERLGSTKTIRVNVRLIAATNQDLKGSVEAKQFRSDLYYRLNVFPVTLPPLRERPEDIPILVRYFTQHYAIRMKKNIQSVPAKTLEVLSRYAWPGNIRELENLVERSVILTQGTDLQVPISELLQQSRLAVMAVATLEEAEREQILRALHETKWIIGGPGGAAARLGLKRTTLQSKMQKLGITRPLA</sequence>
<dbReference type="InterPro" id="IPR025943">
    <property type="entry name" value="Sigma_54_int_dom_ATP-bd_2"/>
</dbReference>
<dbReference type="Pfam" id="PF00158">
    <property type="entry name" value="Sigma54_activat"/>
    <property type="match status" value="1"/>
</dbReference>
<protein>
    <submittedName>
        <fullName evidence="8">Fis family transcriptional regulator</fullName>
    </submittedName>
</protein>
<dbReference type="InterPro" id="IPR002078">
    <property type="entry name" value="Sigma_54_int"/>
</dbReference>
<dbReference type="Gene3D" id="1.10.8.60">
    <property type="match status" value="1"/>
</dbReference>
<keyword evidence="6" id="KW-0804">Transcription</keyword>
<evidence type="ECO:0000256" key="5">
    <source>
        <dbReference type="ARBA" id="ARBA00023159"/>
    </source>
</evidence>
<dbReference type="PANTHER" id="PTHR32071:SF123">
    <property type="entry name" value="DNA-BINDING TRANSCRIPTIONAL ACTIVATOR HYFR-RELATED"/>
    <property type="match status" value="1"/>
</dbReference>
<proteinExistence type="predicted"/>
<dbReference type="SUPFAM" id="SSF46689">
    <property type="entry name" value="Homeodomain-like"/>
    <property type="match status" value="1"/>
</dbReference>
<dbReference type="InterPro" id="IPR029016">
    <property type="entry name" value="GAF-like_dom_sf"/>
</dbReference>
<dbReference type="PROSITE" id="PS50045">
    <property type="entry name" value="SIGMA54_INTERACT_4"/>
    <property type="match status" value="1"/>
</dbReference>
<dbReference type="Pfam" id="PF02954">
    <property type="entry name" value="HTH_8"/>
    <property type="match status" value="1"/>
</dbReference>
<accession>A0A7S8FGU5</accession>
<dbReference type="InterPro" id="IPR027417">
    <property type="entry name" value="P-loop_NTPase"/>
</dbReference>
<organism evidence="8 9">
    <name type="scientific">Candidatus Nitrospira kreftii</name>
    <dbReference type="NCBI Taxonomy" id="2652173"/>
    <lineage>
        <taxon>Bacteria</taxon>
        <taxon>Pseudomonadati</taxon>
        <taxon>Nitrospirota</taxon>
        <taxon>Nitrospiria</taxon>
        <taxon>Nitrospirales</taxon>
        <taxon>Nitrospiraceae</taxon>
        <taxon>Nitrospira</taxon>
    </lineage>
</organism>
<evidence type="ECO:0000313" key="8">
    <source>
        <dbReference type="EMBL" id="QPD05528.1"/>
    </source>
</evidence>
<gene>
    <name evidence="8" type="ORF">Nkreftii_003302</name>
</gene>
<evidence type="ECO:0000256" key="4">
    <source>
        <dbReference type="ARBA" id="ARBA00023125"/>
    </source>
</evidence>
<evidence type="ECO:0000256" key="2">
    <source>
        <dbReference type="ARBA" id="ARBA00022840"/>
    </source>
</evidence>
<dbReference type="PROSITE" id="PS00675">
    <property type="entry name" value="SIGMA54_INTERACT_1"/>
    <property type="match status" value="1"/>
</dbReference>
<dbReference type="PROSITE" id="PS00688">
    <property type="entry name" value="SIGMA54_INTERACT_3"/>
    <property type="match status" value="1"/>
</dbReference>
<dbReference type="Pfam" id="PF13185">
    <property type="entry name" value="GAF_2"/>
    <property type="match status" value="1"/>
</dbReference>
<evidence type="ECO:0000313" key="9">
    <source>
        <dbReference type="Proteomes" id="UP000593737"/>
    </source>
</evidence>
<evidence type="ECO:0000259" key="7">
    <source>
        <dbReference type="PROSITE" id="PS50045"/>
    </source>
</evidence>
<evidence type="ECO:0000256" key="3">
    <source>
        <dbReference type="ARBA" id="ARBA00023015"/>
    </source>
</evidence>
<dbReference type="InterPro" id="IPR003018">
    <property type="entry name" value="GAF"/>
</dbReference>
<dbReference type="Gene3D" id="3.30.450.40">
    <property type="match status" value="1"/>
</dbReference>
<evidence type="ECO:0000256" key="6">
    <source>
        <dbReference type="ARBA" id="ARBA00023163"/>
    </source>
</evidence>
<dbReference type="KEGG" id="nkf:Nkreftii_003302"/>
<keyword evidence="4" id="KW-0238">DNA-binding</keyword>
<dbReference type="InterPro" id="IPR025944">
    <property type="entry name" value="Sigma_54_int_dom_CS"/>
</dbReference>
<dbReference type="GO" id="GO:0006355">
    <property type="term" value="P:regulation of DNA-templated transcription"/>
    <property type="evidence" value="ECO:0007669"/>
    <property type="project" value="InterPro"/>
</dbReference>
<dbReference type="SUPFAM" id="SSF52540">
    <property type="entry name" value="P-loop containing nucleoside triphosphate hydrolases"/>
    <property type="match status" value="1"/>
</dbReference>
<reference evidence="8 9" key="1">
    <citation type="journal article" date="2020" name="ISME J.">
        <title>Enrichment and physiological characterization of a novel comammox Nitrospira indicates ammonium inhibition of complete nitrification.</title>
        <authorList>
            <person name="Sakoula D."/>
            <person name="Koch H."/>
            <person name="Frank J."/>
            <person name="Jetten M.S.M."/>
            <person name="van Kessel M.A.H.J."/>
            <person name="Lucker S."/>
        </authorList>
    </citation>
    <scope>NUCLEOTIDE SEQUENCE [LARGE SCALE GENOMIC DNA]</scope>
    <source>
        <strain evidence="8">Comreactor17</strain>
    </source>
</reference>
<dbReference type="SMART" id="SM00382">
    <property type="entry name" value="AAA"/>
    <property type="match status" value="1"/>
</dbReference>
<dbReference type="Proteomes" id="UP000593737">
    <property type="component" value="Chromosome"/>
</dbReference>